<dbReference type="Proteomes" id="UP001162131">
    <property type="component" value="Unassembled WGS sequence"/>
</dbReference>
<evidence type="ECO:0000313" key="4">
    <source>
        <dbReference type="Proteomes" id="UP001162131"/>
    </source>
</evidence>
<dbReference type="Pfam" id="PF13499">
    <property type="entry name" value="EF-hand_7"/>
    <property type="match status" value="1"/>
</dbReference>
<dbReference type="Gene3D" id="1.10.238.10">
    <property type="entry name" value="EF-hand"/>
    <property type="match status" value="1"/>
</dbReference>
<feature type="domain" description="EF-hand" evidence="2">
    <location>
        <begin position="16"/>
        <end position="51"/>
    </location>
</feature>
<accession>A0AAU9JXT9</accession>
<organism evidence="3 4">
    <name type="scientific">Blepharisma stoltei</name>
    <dbReference type="NCBI Taxonomy" id="1481888"/>
    <lineage>
        <taxon>Eukaryota</taxon>
        <taxon>Sar</taxon>
        <taxon>Alveolata</taxon>
        <taxon>Ciliophora</taxon>
        <taxon>Postciliodesmatophora</taxon>
        <taxon>Heterotrichea</taxon>
        <taxon>Heterotrichida</taxon>
        <taxon>Blepharismidae</taxon>
        <taxon>Blepharisma</taxon>
    </lineage>
</organism>
<proteinExistence type="predicted"/>
<feature type="domain" description="EF-hand" evidence="2">
    <location>
        <begin position="57"/>
        <end position="92"/>
    </location>
</feature>
<dbReference type="AlphaFoldDB" id="A0AAU9JXT9"/>
<dbReference type="PROSITE" id="PS00018">
    <property type="entry name" value="EF_HAND_1"/>
    <property type="match status" value="2"/>
</dbReference>
<keyword evidence="4" id="KW-1185">Reference proteome</keyword>
<dbReference type="InterPro" id="IPR018247">
    <property type="entry name" value="EF_Hand_1_Ca_BS"/>
</dbReference>
<name>A0AAU9JXT9_9CILI</name>
<dbReference type="InterPro" id="IPR001751">
    <property type="entry name" value="S100/CaBP7/8-like_CS"/>
</dbReference>
<dbReference type="SMART" id="SM00054">
    <property type="entry name" value="EFh"/>
    <property type="match status" value="2"/>
</dbReference>
<evidence type="ECO:0000313" key="3">
    <source>
        <dbReference type="EMBL" id="CAG9329935.1"/>
    </source>
</evidence>
<keyword evidence="1" id="KW-0106">Calcium</keyword>
<comment type="caution">
    <text evidence="3">The sequence shown here is derived from an EMBL/GenBank/DDBJ whole genome shotgun (WGS) entry which is preliminary data.</text>
</comment>
<sequence length="99" mass="11103">MASRKDIEQILTDQDQLNKLVFVAMKTIDTNDSGTLDPDELGNIMRQVAIDVGDTPPSDSDIREVFAELDKNNDGYIDFDEFKDLIVRVLNNILSSELA</sequence>
<gene>
    <name evidence="3" type="ORF">BSTOLATCC_MIC50051</name>
</gene>
<evidence type="ECO:0000256" key="1">
    <source>
        <dbReference type="ARBA" id="ARBA00022837"/>
    </source>
</evidence>
<dbReference type="PROSITE" id="PS50222">
    <property type="entry name" value="EF_HAND_2"/>
    <property type="match status" value="2"/>
</dbReference>
<dbReference type="GO" id="GO:0005509">
    <property type="term" value="F:calcium ion binding"/>
    <property type="evidence" value="ECO:0007669"/>
    <property type="project" value="InterPro"/>
</dbReference>
<protein>
    <recommendedName>
        <fullName evidence="2">EF-hand domain-containing protein</fullName>
    </recommendedName>
</protein>
<dbReference type="SUPFAM" id="SSF47473">
    <property type="entry name" value="EF-hand"/>
    <property type="match status" value="1"/>
</dbReference>
<dbReference type="InterPro" id="IPR002048">
    <property type="entry name" value="EF_hand_dom"/>
</dbReference>
<dbReference type="PROSITE" id="PS00303">
    <property type="entry name" value="S100_CABP"/>
    <property type="match status" value="1"/>
</dbReference>
<reference evidence="3" key="1">
    <citation type="submission" date="2021-09" db="EMBL/GenBank/DDBJ databases">
        <authorList>
            <consortium name="AG Swart"/>
            <person name="Singh M."/>
            <person name="Singh A."/>
            <person name="Seah K."/>
            <person name="Emmerich C."/>
        </authorList>
    </citation>
    <scope>NUCLEOTIDE SEQUENCE</scope>
    <source>
        <strain evidence="3">ATCC30299</strain>
    </source>
</reference>
<dbReference type="CDD" id="cd00051">
    <property type="entry name" value="EFh"/>
    <property type="match status" value="1"/>
</dbReference>
<dbReference type="EMBL" id="CAJZBQ010000050">
    <property type="protein sequence ID" value="CAG9329935.1"/>
    <property type="molecule type" value="Genomic_DNA"/>
</dbReference>
<evidence type="ECO:0000259" key="2">
    <source>
        <dbReference type="PROSITE" id="PS50222"/>
    </source>
</evidence>
<dbReference type="InterPro" id="IPR011992">
    <property type="entry name" value="EF-hand-dom_pair"/>
</dbReference>